<name>A0ABR3PQM5_9PEZI</name>
<sequence length="233" mass="26688">MTSINMAPNNAELSLIAPVVKAPFVCRPADQSDVKALASVFFDSFNAPFFKYAMPDTPRTREWWEKAWLMGIKDDPTARTFIVFDSSTKDEVRHEGKPVAFCRWIVPQSDGNLDRLWPDLLEDEWDMGVMGSFFHGMDENRAKLMGKRPHWMLEMLGTHEDYQRHGLGSALVKWGCDLADQDGLEVYLDASERGAPVYQKHFAFESRMQINIPDRPAYGSFVYLSHVRPHQSV</sequence>
<dbReference type="PANTHER" id="PTHR42791:SF2">
    <property type="entry name" value="N-ACETYLTRANSFERASE DOMAIN-CONTAINING PROTEIN"/>
    <property type="match status" value="1"/>
</dbReference>
<dbReference type="PANTHER" id="PTHR42791">
    <property type="entry name" value="GNAT FAMILY ACETYLTRANSFERASE"/>
    <property type="match status" value="1"/>
</dbReference>
<keyword evidence="3" id="KW-1185">Reference proteome</keyword>
<dbReference type="GeneID" id="95975638"/>
<evidence type="ECO:0000259" key="1">
    <source>
        <dbReference type="PROSITE" id="PS51186"/>
    </source>
</evidence>
<organism evidence="2 3">
    <name type="scientific">Neodothiora populina</name>
    <dbReference type="NCBI Taxonomy" id="2781224"/>
    <lineage>
        <taxon>Eukaryota</taxon>
        <taxon>Fungi</taxon>
        <taxon>Dikarya</taxon>
        <taxon>Ascomycota</taxon>
        <taxon>Pezizomycotina</taxon>
        <taxon>Dothideomycetes</taxon>
        <taxon>Dothideomycetidae</taxon>
        <taxon>Dothideales</taxon>
        <taxon>Dothioraceae</taxon>
        <taxon>Neodothiora</taxon>
    </lineage>
</organism>
<dbReference type="Proteomes" id="UP001562354">
    <property type="component" value="Unassembled WGS sequence"/>
</dbReference>
<dbReference type="InterPro" id="IPR016181">
    <property type="entry name" value="Acyl_CoA_acyltransferase"/>
</dbReference>
<dbReference type="Pfam" id="PF00583">
    <property type="entry name" value="Acetyltransf_1"/>
    <property type="match status" value="1"/>
</dbReference>
<dbReference type="PROSITE" id="PS51186">
    <property type="entry name" value="GNAT"/>
    <property type="match status" value="1"/>
</dbReference>
<dbReference type="InterPro" id="IPR000182">
    <property type="entry name" value="GNAT_dom"/>
</dbReference>
<evidence type="ECO:0000313" key="2">
    <source>
        <dbReference type="EMBL" id="KAL1311862.1"/>
    </source>
</evidence>
<reference evidence="2 3" key="1">
    <citation type="submission" date="2024-07" db="EMBL/GenBank/DDBJ databases">
        <title>Draft sequence of the Neodothiora populina.</title>
        <authorList>
            <person name="Drown D.D."/>
            <person name="Schuette U.S."/>
            <person name="Buechlein A.B."/>
            <person name="Rusch D.R."/>
            <person name="Winton L.W."/>
            <person name="Adams G.A."/>
        </authorList>
    </citation>
    <scope>NUCLEOTIDE SEQUENCE [LARGE SCALE GENOMIC DNA]</scope>
    <source>
        <strain evidence="2 3">CPC 39397</strain>
    </source>
</reference>
<evidence type="ECO:0000313" key="3">
    <source>
        <dbReference type="Proteomes" id="UP001562354"/>
    </source>
</evidence>
<dbReference type="CDD" id="cd04301">
    <property type="entry name" value="NAT_SF"/>
    <property type="match status" value="1"/>
</dbReference>
<feature type="domain" description="N-acetyltransferase" evidence="1">
    <location>
        <begin position="47"/>
        <end position="229"/>
    </location>
</feature>
<dbReference type="RefSeq" id="XP_069204711.1">
    <property type="nucleotide sequence ID" value="XM_069341199.1"/>
</dbReference>
<dbReference type="SUPFAM" id="SSF55729">
    <property type="entry name" value="Acyl-CoA N-acyltransferases (Nat)"/>
    <property type="match status" value="1"/>
</dbReference>
<proteinExistence type="predicted"/>
<comment type="caution">
    <text evidence="2">The sequence shown here is derived from an EMBL/GenBank/DDBJ whole genome shotgun (WGS) entry which is preliminary data.</text>
</comment>
<protein>
    <recommendedName>
        <fullName evidence="1">N-acetyltransferase domain-containing protein</fullName>
    </recommendedName>
</protein>
<gene>
    <name evidence="2" type="ORF">AAFC00_001935</name>
</gene>
<dbReference type="Gene3D" id="3.40.630.30">
    <property type="match status" value="1"/>
</dbReference>
<accession>A0ABR3PQM5</accession>
<dbReference type="EMBL" id="JBFMKM010000001">
    <property type="protein sequence ID" value="KAL1311862.1"/>
    <property type="molecule type" value="Genomic_DNA"/>
</dbReference>
<dbReference type="InterPro" id="IPR052523">
    <property type="entry name" value="Trichothecene_AcTrans"/>
</dbReference>